<reference evidence="1" key="2">
    <citation type="submission" date="2025-09" db="UniProtKB">
        <authorList>
            <consortium name="EnsemblPlants"/>
        </authorList>
    </citation>
    <scope>IDENTIFICATION</scope>
</reference>
<proteinExistence type="predicted"/>
<keyword evidence="2" id="KW-1185">Reference proteome</keyword>
<organism evidence="1 2">
    <name type="scientific">Avena sativa</name>
    <name type="common">Oat</name>
    <dbReference type="NCBI Taxonomy" id="4498"/>
    <lineage>
        <taxon>Eukaryota</taxon>
        <taxon>Viridiplantae</taxon>
        <taxon>Streptophyta</taxon>
        <taxon>Embryophyta</taxon>
        <taxon>Tracheophyta</taxon>
        <taxon>Spermatophyta</taxon>
        <taxon>Magnoliopsida</taxon>
        <taxon>Liliopsida</taxon>
        <taxon>Poales</taxon>
        <taxon>Poaceae</taxon>
        <taxon>BOP clade</taxon>
        <taxon>Pooideae</taxon>
        <taxon>Poodae</taxon>
        <taxon>Poeae</taxon>
        <taxon>Poeae Chloroplast Group 1 (Aveneae type)</taxon>
        <taxon>Aveninae</taxon>
        <taxon>Avena</taxon>
    </lineage>
</organism>
<name>A0ACD6ALD3_AVESA</name>
<evidence type="ECO:0000313" key="1">
    <source>
        <dbReference type="EnsemblPlants" id="AVESA.00010b.r2.7DG1387030.1.CDS.1"/>
    </source>
</evidence>
<evidence type="ECO:0000313" key="2">
    <source>
        <dbReference type="Proteomes" id="UP001732700"/>
    </source>
</evidence>
<dbReference type="EnsemblPlants" id="AVESA.00010b.r2.7DG1387030.1">
    <property type="protein sequence ID" value="AVESA.00010b.r2.7DG1387030.1.CDS.1"/>
    <property type="gene ID" value="AVESA.00010b.r2.7DG1387030"/>
</dbReference>
<sequence length="459" mass="49133">MTDFIPLVAQESQLPFLQEPVPAVDPLGDASEEDPEEHVFESDASDGMDISGPSADGGDLLSVAFDDDVEVEENDIDSASDAEEVHVNLDPPTFRPTCISVFMPFVPLEHFANLAYAFVDPPAMSPVSIVHHALQQHVHNPPTPVISASHGAGLVVFASNMERELAVAHSLFLDPHHNVSFLRHDDTDNRFLYSHTDIAALSIEDYPMEHWNPYHIFHSTAPFANPCEINPICLTGVDYQSVLLTVKTRGLTAIPHSMAVIGFSGLGTLAPVSIIISSPIIGDGQGGPPGPPQGPLFDDGSDDILANFPQPPLPQNLPPASAPDPSFQDHLVQMPGGGMMWGAFRPIVHVDPIHEKPAAVDIQVFPGFFEVRVSGVHGERGLYRIPMLPRGDLMLVANFISCSIGFLKQVAVSGDRKAPTLSVEVICRDSRAAASFADGDASSETVIGRPSASLTPALG</sequence>
<dbReference type="Proteomes" id="UP001732700">
    <property type="component" value="Chromosome 7D"/>
</dbReference>
<protein>
    <submittedName>
        <fullName evidence="1">Uncharacterized protein</fullName>
    </submittedName>
</protein>
<reference evidence="1" key="1">
    <citation type="submission" date="2021-05" db="EMBL/GenBank/DDBJ databases">
        <authorList>
            <person name="Scholz U."/>
            <person name="Mascher M."/>
            <person name="Fiebig A."/>
        </authorList>
    </citation>
    <scope>NUCLEOTIDE SEQUENCE [LARGE SCALE GENOMIC DNA]</scope>
</reference>
<accession>A0ACD6ALD3</accession>